<sequence length="143" mass="16577">MKFDSRKDLFFKILVFAVSGSFVTSVLFRLRTGLALFAWVWIDFFLLLASGFLLWIYIGTRYELSGNVLAYKSGPLRGHIPLPEIREIVRDRTLWNGLKPATARNGLIIKYGLYQELYISPKTNETFLREILRQNENIKVTAK</sequence>
<dbReference type="GO" id="GO:0030153">
    <property type="term" value="P:bacteriocin immunity"/>
    <property type="evidence" value="ECO:0007669"/>
    <property type="project" value="InterPro"/>
</dbReference>
<dbReference type="RefSeq" id="WP_072317920.1">
    <property type="nucleotide sequence ID" value="NZ_FPJE01000014.1"/>
</dbReference>
<feature type="domain" description="Uncharacterized protein YyaB-like PH" evidence="2">
    <location>
        <begin position="60"/>
        <end position="135"/>
    </location>
</feature>
<dbReference type="AlphaFoldDB" id="A0A1K1QMZ9"/>
<dbReference type="Pfam" id="PF06713">
    <property type="entry name" value="bPH_4"/>
    <property type="match status" value="1"/>
</dbReference>
<keyword evidence="1" id="KW-1133">Transmembrane helix</keyword>
<keyword evidence="1" id="KW-0812">Transmembrane</keyword>
<dbReference type="OrthoDB" id="1437824at2"/>
<keyword evidence="1" id="KW-0472">Membrane</keyword>
<name>A0A1K1QMZ9_9FLAO</name>
<dbReference type="EMBL" id="FPJE01000014">
    <property type="protein sequence ID" value="SFW61314.1"/>
    <property type="molecule type" value="Genomic_DNA"/>
</dbReference>
<dbReference type="Proteomes" id="UP000182248">
    <property type="component" value="Unassembled WGS sequence"/>
</dbReference>
<feature type="transmembrane region" description="Helical" evidence="1">
    <location>
        <begin position="9"/>
        <end position="30"/>
    </location>
</feature>
<accession>A0A1K1QMZ9</accession>
<gene>
    <name evidence="3" type="ORF">SAMN02927921_02708</name>
</gene>
<evidence type="ECO:0000313" key="4">
    <source>
        <dbReference type="Proteomes" id="UP000182248"/>
    </source>
</evidence>
<dbReference type="STRING" id="1150368.SAMN02927921_02708"/>
<organism evidence="3 4">
    <name type="scientific">Sinomicrobium oceani</name>
    <dbReference type="NCBI Taxonomy" id="1150368"/>
    <lineage>
        <taxon>Bacteria</taxon>
        <taxon>Pseudomonadati</taxon>
        <taxon>Bacteroidota</taxon>
        <taxon>Flavobacteriia</taxon>
        <taxon>Flavobacteriales</taxon>
        <taxon>Flavobacteriaceae</taxon>
        <taxon>Sinomicrobium</taxon>
    </lineage>
</organism>
<evidence type="ECO:0000256" key="1">
    <source>
        <dbReference type="SAM" id="Phobius"/>
    </source>
</evidence>
<evidence type="ECO:0000313" key="3">
    <source>
        <dbReference type="EMBL" id="SFW61314.1"/>
    </source>
</evidence>
<protein>
    <submittedName>
        <fullName evidence="3">PH domain-containing protein</fullName>
    </submittedName>
</protein>
<proteinExistence type="predicted"/>
<feature type="transmembrane region" description="Helical" evidence="1">
    <location>
        <begin position="36"/>
        <end position="58"/>
    </location>
</feature>
<evidence type="ECO:0000259" key="2">
    <source>
        <dbReference type="Pfam" id="PF06713"/>
    </source>
</evidence>
<reference evidence="3 4" key="1">
    <citation type="submission" date="2016-11" db="EMBL/GenBank/DDBJ databases">
        <authorList>
            <person name="Jaros S."/>
            <person name="Januszkiewicz K."/>
            <person name="Wedrychowicz H."/>
        </authorList>
    </citation>
    <scope>NUCLEOTIDE SEQUENCE [LARGE SCALE GENOMIC DNA]</scope>
    <source>
        <strain evidence="3 4">CGMCC 1.12145</strain>
    </source>
</reference>
<keyword evidence="4" id="KW-1185">Reference proteome</keyword>
<dbReference type="InterPro" id="IPR009589">
    <property type="entry name" value="PH_YyaB-like"/>
</dbReference>